<dbReference type="GO" id="GO:0008270">
    <property type="term" value="F:zinc ion binding"/>
    <property type="evidence" value="ECO:0007669"/>
    <property type="project" value="UniProtKB-KW"/>
</dbReference>
<organism evidence="8 9">
    <name type="scientific">Penicillium canescens</name>
    <dbReference type="NCBI Taxonomy" id="5083"/>
    <lineage>
        <taxon>Eukaryota</taxon>
        <taxon>Fungi</taxon>
        <taxon>Dikarya</taxon>
        <taxon>Ascomycota</taxon>
        <taxon>Pezizomycotina</taxon>
        <taxon>Eurotiomycetes</taxon>
        <taxon>Eurotiomycetidae</taxon>
        <taxon>Eurotiales</taxon>
        <taxon>Aspergillaceae</taxon>
        <taxon>Penicillium</taxon>
    </lineage>
</organism>
<evidence type="ECO:0000256" key="4">
    <source>
        <dbReference type="ARBA" id="ARBA00022771"/>
    </source>
</evidence>
<gene>
    <name evidence="8" type="ORF">N7460_011089</name>
</gene>
<evidence type="ECO:0000256" key="5">
    <source>
        <dbReference type="ARBA" id="ARBA00022833"/>
    </source>
</evidence>
<dbReference type="Pfam" id="PF04082">
    <property type="entry name" value="Fungal_trans"/>
    <property type="match status" value="1"/>
</dbReference>
<dbReference type="PANTHER" id="PTHR40626:SF3">
    <property type="entry name" value="TRANSCRIPTION FACTOR WITH C2H2 AND ZN(2)-CYS(6) DNA BINDING DOMAIN (EUROFUNG)-RELATED"/>
    <property type="match status" value="1"/>
</dbReference>
<proteinExistence type="predicted"/>
<evidence type="ECO:0000256" key="6">
    <source>
        <dbReference type="ARBA" id="ARBA00023242"/>
    </source>
</evidence>
<dbReference type="GO" id="GO:0000981">
    <property type="term" value="F:DNA-binding transcription factor activity, RNA polymerase II-specific"/>
    <property type="evidence" value="ECO:0007669"/>
    <property type="project" value="InterPro"/>
</dbReference>
<keyword evidence="6" id="KW-0539">Nucleus</keyword>
<keyword evidence="5" id="KW-0862">Zinc</keyword>
<dbReference type="GO" id="GO:0005634">
    <property type="term" value="C:nucleus"/>
    <property type="evidence" value="ECO:0007669"/>
    <property type="project" value="UniProtKB-SubCell"/>
</dbReference>
<reference evidence="8" key="2">
    <citation type="submission" date="2023-01" db="EMBL/GenBank/DDBJ databases">
        <authorList>
            <person name="Petersen C."/>
        </authorList>
    </citation>
    <scope>NUCLEOTIDE SEQUENCE</scope>
    <source>
        <strain evidence="8">IBT 15450</strain>
    </source>
</reference>
<dbReference type="GO" id="GO:0006351">
    <property type="term" value="P:DNA-templated transcription"/>
    <property type="evidence" value="ECO:0007669"/>
    <property type="project" value="InterPro"/>
</dbReference>
<dbReference type="AlphaFoldDB" id="A0AAD6N500"/>
<sequence>MPSNFLRQASPFTTSLPLFPFINPPQETLDMSISPWSTSWCESIPIGTSHTKFEFLSKFTTTFGIANSFSCGSLRQRRQVAAIEGLDAEGTSDTDDVLQGNWSWEFSLRADLPHFPTEPKSSLSGLHEWARDPLVFKTQEIVDGLKETIQQKSRKSPITITWSKLIETTCLQSFNPANLRKFLRIFWCLWYPNCPIIHKPSFDPKDASACLLVSMAIIGSCLSPDERDNEMAKGWFDAVEEMVFDDDWLDEDLGVATPFQDVTAESQRLQSLQAAYFVCLYQNWEGSDSSKARIRRHRYNTLIAVARSLQRTSATHQDFSLLNDESMFEWARFIGMETKIRFVIRACFSW</sequence>
<accession>A0AAD6N500</accession>
<dbReference type="CDD" id="cd12148">
    <property type="entry name" value="fungal_TF_MHR"/>
    <property type="match status" value="1"/>
</dbReference>
<dbReference type="InterPro" id="IPR007219">
    <property type="entry name" value="XnlR_reg_dom"/>
</dbReference>
<evidence type="ECO:0000256" key="1">
    <source>
        <dbReference type="ARBA" id="ARBA00004123"/>
    </source>
</evidence>
<evidence type="ECO:0000259" key="7">
    <source>
        <dbReference type="Pfam" id="PF04082"/>
    </source>
</evidence>
<keyword evidence="4" id="KW-0863">Zinc-finger</keyword>
<name>A0AAD6N500_PENCN</name>
<dbReference type="Proteomes" id="UP001219568">
    <property type="component" value="Unassembled WGS sequence"/>
</dbReference>
<evidence type="ECO:0000256" key="3">
    <source>
        <dbReference type="ARBA" id="ARBA00022737"/>
    </source>
</evidence>
<keyword evidence="2" id="KW-0479">Metal-binding</keyword>
<evidence type="ECO:0000256" key="2">
    <source>
        <dbReference type="ARBA" id="ARBA00022723"/>
    </source>
</evidence>
<evidence type="ECO:0000313" key="8">
    <source>
        <dbReference type="EMBL" id="KAJ6030823.1"/>
    </source>
</evidence>
<keyword evidence="3" id="KW-0677">Repeat</keyword>
<feature type="domain" description="Xylanolytic transcriptional activator regulatory" evidence="7">
    <location>
        <begin position="183"/>
        <end position="324"/>
    </location>
</feature>
<dbReference type="GO" id="GO:0000978">
    <property type="term" value="F:RNA polymerase II cis-regulatory region sequence-specific DNA binding"/>
    <property type="evidence" value="ECO:0007669"/>
    <property type="project" value="InterPro"/>
</dbReference>
<dbReference type="GO" id="GO:0000785">
    <property type="term" value="C:chromatin"/>
    <property type="evidence" value="ECO:0007669"/>
    <property type="project" value="TreeGrafter"/>
</dbReference>
<keyword evidence="9" id="KW-1185">Reference proteome</keyword>
<reference evidence="8" key="1">
    <citation type="journal article" date="2023" name="IMA Fungus">
        <title>Comparative genomic study of the Penicillium genus elucidates a diverse pangenome and 15 lateral gene transfer events.</title>
        <authorList>
            <person name="Petersen C."/>
            <person name="Sorensen T."/>
            <person name="Nielsen M.R."/>
            <person name="Sondergaard T.E."/>
            <person name="Sorensen J.L."/>
            <person name="Fitzpatrick D.A."/>
            <person name="Frisvad J.C."/>
            <person name="Nielsen K.L."/>
        </authorList>
    </citation>
    <scope>NUCLEOTIDE SEQUENCE</scope>
    <source>
        <strain evidence="8">IBT 15450</strain>
    </source>
</reference>
<dbReference type="InterPro" id="IPR051059">
    <property type="entry name" value="VerF-like"/>
</dbReference>
<evidence type="ECO:0000313" key="9">
    <source>
        <dbReference type="Proteomes" id="UP001219568"/>
    </source>
</evidence>
<dbReference type="EMBL" id="JAQJZL010000014">
    <property type="protein sequence ID" value="KAJ6030823.1"/>
    <property type="molecule type" value="Genomic_DNA"/>
</dbReference>
<comment type="subcellular location">
    <subcellularLocation>
        <location evidence="1">Nucleus</location>
    </subcellularLocation>
</comment>
<protein>
    <recommendedName>
        <fullName evidence="7">Xylanolytic transcriptional activator regulatory domain-containing protein</fullName>
    </recommendedName>
</protein>
<dbReference type="PANTHER" id="PTHR40626">
    <property type="entry name" value="MIP31509P"/>
    <property type="match status" value="1"/>
</dbReference>
<comment type="caution">
    <text evidence="8">The sequence shown here is derived from an EMBL/GenBank/DDBJ whole genome shotgun (WGS) entry which is preliminary data.</text>
</comment>